<name>A0AAP7KIZ8_9GAMM</name>
<organism evidence="1 2">
    <name type="scientific">Francisella orientalis</name>
    <dbReference type="NCBI Taxonomy" id="299583"/>
    <lineage>
        <taxon>Bacteria</taxon>
        <taxon>Pseudomonadati</taxon>
        <taxon>Pseudomonadota</taxon>
        <taxon>Gammaproteobacteria</taxon>
        <taxon>Thiotrichales</taxon>
        <taxon>Francisellaceae</taxon>
        <taxon>Francisella</taxon>
    </lineage>
</organism>
<dbReference type="AlphaFoldDB" id="A0AAP7KIZ8"/>
<gene>
    <name evidence="1" type="ORF">CHQ83_07730</name>
</gene>
<dbReference type="Proteomes" id="UP000774689">
    <property type="component" value="Unassembled WGS sequence"/>
</dbReference>
<accession>A0AAP7KIZ8</accession>
<evidence type="ECO:0000313" key="1">
    <source>
        <dbReference type="EMBL" id="NIY57093.1"/>
    </source>
</evidence>
<dbReference type="EMBL" id="QPQM01000020">
    <property type="protein sequence ID" value="NIY57093.1"/>
    <property type="molecule type" value="Genomic_DNA"/>
</dbReference>
<evidence type="ECO:0000313" key="2">
    <source>
        <dbReference type="Proteomes" id="UP000774689"/>
    </source>
</evidence>
<comment type="caution">
    <text evidence="1">The sequence shown here is derived from an EMBL/GenBank/DDBJ whole genome shotgun (WGS) entry which is preliminary data.</text>
</comment>
<protein>
    <submittedName>
        <fullName evidence="1">Uncharacterized protein</fullName>
    </submittedName>
</protein>
<sequence>MYEICPFITDRIWVIEYPVKYSGIKFSSITTLIKLNDNSILIHSPCKIDNSLKDKILKIGNVSCIIAPGNFHHLHVNQHKVLFLKLELISVKV</sequence>
<proteinExistence type="predicted"/>
<reference evidence="1" key="1">
    <citation type="journal article" date="2020" name="Int. J. Syst. Evol. Microbiol.">
        <title>Reclassification of Francisella noatunensis subsp. orientalis Ottem et al. 2009 as Francisella orientalis sp. nov., Francisella noatunensis subsp. chilensis subsp. nov. and emended description of Francisella noatunensis.</title>
        <authorList>
            <person name="Ramirez-Paredes J.G."/>
            <person name="Larsson P."/>
            <person name="Thompson K.D."/>
            <person name="Penman D.J."/>
            <person name="Busse H.J."/>
            <person name="Ohrman C."/>
            <person name="Sjodin A."/>
            <person name="Soto E."/>
            <person name="Richards R.H."/>
            <person name="Adams A."/>
            <person name="Colquhoun D.J."/>
        </authorList>
    </citation>
    <scope>NUCLEOTIDE SEQUENCE</scope>
    <source>
        <strain evidence="1">LADL-07285A</strain>
    </source>
</reference>